<feature type="transmembrane region" description="Helical" evidence="2">
    <location>
        <begin position="289"/>
        <end position="306"/>
    </location>
</feature>
<evidence type="ECO:0008006" key="5">
    <source>
        <dbReference type="Google" id="ProtNLM"/>
    </source>
</evidence>
<feature type="transmembrane region" description="Helical" evidence="2">
    <location>
        <begin position="437"/>
        <end position="457"/>
    </location>
</feature>
<organism evidence="3 4">
    <name type="scientific">Bacillus pseudomycoides</name>
    <dbReference type="NCBI Taxonomy" id="64104"/>
    <lineage>
        <taxon>Bacteria</taxon>
        <taxon>Bacillati</taxon>
        <taxon>Bacillota</taxon>
        <taxon>Bacilli</taxon>
        <taxon>Bacillales</taxon>
        <taxon>Bacillaceae</taxon>
        <taxon>Bacillus</taxon>
        <taxon>Bacillus cereus group</taxon>
    </lineage>
</organism>
<protein>
    <recommendedName>
        <fullName evidence="5">DUF2339 domain-containing protein</fullName>
    </recommendedName>
</protein>
<feature type="transmembrane region" description="Helical" evidence="2">
    <location>
        <begin position="236"/>
        <end position="254"/>
    </location>
</feature>
<feature type="transmembrane region" description="Helical" evidence="2">
    <location>
        <begin position="318"/>
        <end position="335"/>
    </location>
</feature>
<dbReference type="Proteomes" id="UP000221020">
    <property type="component" value="Unassembled WGS sequence"/>
</dbReference>
<feature type="transmembrane region" description="Helical" evidence="2">
    <location>
        <begin position="125"/>
        <end position="147"/>
    </location>
</feature>
<feature type="region of interest" description="Disordered" evidence="1">
    <location>
        <begin position="38"/>
        <end position="57"/>
    </location>
</feature>
<feature type="transmembrane region" description="Helical" evidence="2">
    <location>
        <begin position="556"/>
        <end position="574"/>
    </location>
</feature>
<feature type="transmembrane region" description="Helical" evidence="2">
    <location>
        <begin position="388"/>
        <end position="406"/>
    </location>
</feature>
<keyword evidence="2" id="KW-1133">Transmembrane helix</keyword>
<feature type="transmembrane region" description="Helical" evidence="2">
    <location>
        <begin position="261"/>
        <end position="283"/>
    </location>
</feature>
<dbReference type="RefSeq" id="WP_097896462.1">
    <property type="nucleotide sequence ID" value="NZ_NVOR01000117.1"/>
</dbReference>
<evidence type="ECO:0000313" key="4">
    <source>
        <dbReference type="Proteomes" id="UP000221020"/>
    </source>
</evidence>
<evidence type="ECO:0000256" key="2">
    <source>
        <dbReference type="SAM" id="Phobius"/>
    </source>
</evidence>
<feature type="transmembrane region" description="Helical" evidence="2">
    <location>
        <begin position="499"/>
        <end position="518"/>
    </location>
</feature>
<feature type="transmembrane region" description="Helical" evidence="2">
    <location>
        <begin position="527"/>
        <end position="544"/>
    </location>
</feature>
<feature type="transmembrane region" description="Helical" evidence="2">
    <location>
        <begin position="212"/>
        <end position="230"/>
    </location>
</feature>
<dbReference type="Pfam" id="PF10101">
    <property type="entry name" value="DUF2339"/>
    <property type="match status" value="1"/>
</dbReference>
<dbReference type="AlphaFoldDB" id="A0AA91ZRD1"/>
<name>A0AA91ZRD1_9BACI</name>
<accession>A0AA91ZRD1</accession>
<feature type="transmembrane region" description="Helical" evidence="2">
    <location>
        <begin position="365"/>
        <end position="382"/>
    </location>
</feature>
<feature type="transmembrane region" description="Helical" evidence="2">
    <location>
        <begin position="341"/>
        <end position="358"/>
    </location>
</feature>
<feature type="compositionally biased region" description="Basic and acidic residues" evidence="1">
    <location>
        <begin position="38"/>
        <end position="55"/>
    </location>
</feature>
<dbReference type="PANTHER" id="PTHR38434">
    <property type="entry name" value="BLL2549 PROTEIN"/>
    <property type="match status" value="1"/>
</dbReference>
<feature type="transmembrane region" description="Helical" evidence="2">
    <location>
        <begin position="184"/>
        <end position="205"/>
    </location>
</feature>
<evidence type="ECO:0000313" key="3">
    <source>
        <dbReference type="EMBL" id="PED80319.1"/>
    </source>
</evidence>
<gene>
    <name evidence="3" type="ORF">CON65_23125</name>
</gene>
<proteinExistence type="predicted"/>
<dbReference type="InterPro" id="IPR019286">
    <property type="entry name" value="DUF2339_TM"/>
</dbReference>
<feature type="transmembrane region" description="Helical" evidence="2">
    <location>
        <begin position="159"/>
        <end position="178"/>
    </location>
</feature>
<comment type="caution">
    <text evidence="3">The sequence shown here is derived from an EMBL/GenBank/DDBJ whole genome shotgun (WGS) entry which is preliminary data.</text>
</comment>
<feature type="transmembrane region" description="Helical" evidence="2">
    <location>
        <begin position="469"/>
        <end position="487"/>
    </location>
</feature>
<dbReference type="PANTHER" id="PTHR38434:SF1">
    <property type="entry name" value="BLL2549 PROTEIN"/>
    <property type="match status" value="1"/>
</dbReference>
<feature type="transmembrane region" description="Helical" evidence="2">
    <location>
        <begin position="102"/>
        <end position="119"/>
    </location>
</feature>
<feature type="transmembrane region" description="Helical" evidence="2">
    <location>
        <begin position="413"/>
        <end position="431"/>
    </location>
</feature>
<sequence length="580" mass="65726">MKQDLNKKIEAIEIAIETMQEALYELKKQQRAVEEEKVERARELNKPEPIEKKAEGSIPKTNVRQEDVVVRQESMEEPEVKQVDISAFKPEPFDLIKFCQIWLPRIFVGIMLFGVIWLFKAGVDAGLLTPAIRIVFGVVLSVGLYYIGDIQIKQERQALGLVLAGGSITGIVLTTFAAHYLYQFLPASIAFILNIIWVILGIYLARRYKSEYLAIFVAIGAFFVPFLLNSTTPNSYIFFGYETILTISLLWYALRNRYKYLYMVSYSVSVLVTLVFFVIMSVLLGHLQVQLTMVYGLIHMTLFWHMFMDREFIYQPRIAIFSASAVLFIIAISKIPDFTTWGLLIGAMIHGGMFAAEYRKNKKSLFTDLLFGVTMGSFSLAILYECSLVNAAIVLMLQGFLGIVTSVKGKQEIKLYISAVVYAIGMIQTVVSPFTTFISAAFVAHLILIGTFYYGMLKTKHMLKHFGKYINSITLYGFMILVFITITRVGEILFTNGSIISVSVSLLWMVYALFAVWFGRNRKMDEVLYAGLVVLVVTVGKLFFLDLPEVSMMIRAVLFLIVGGLGIVISRMFFSKEKEK</sequence>
<evidence type="ECO:0000256" key="1">
    <source>
        <dbReference type="SAM" id="MobiDB-lite"/>
    </source>
</evidence>
<keyword evidence="2" id="KW-0812">Transmembrane</keyword>
<dbReference type="EMBL" id="NVOR01000117">
    <property type="protein sequence ID" value="PED80319.1"/>
    <property type="molecule type" value="Genomic_DNA"/>
</dbReference>
<keyword evidence="2" id="KW-0472">Membrane</keyword>
<reference evidence="3 4" key="1">
    <citation type="submission" date="2017-09" db="EMBL/GenBank/DDBJ databases">
        <title>Large-scale bioinformatics analysis of Bacillus genomes uncovers conserved roles of natural products in bacterial physiology.</title>
        <authorList>
            <consortium name="Agbiome Team Llc"/>
            <person name="Bleich R.M."/>
            <person name="Grubbs K.J."/>
            <person name="Santa Maria K.C."/>
            <person name="Allen S.E."/>
            <person name="Farag S."/>
            <person name="Shank E.A."/>
            <person name="Bowers A."/>
        </authorList>
    </citation>
    <scope>NUCLEOTIDE SEQUENCE [LARGE SCALE GENOMIC DNA]</scope>
    <source>
        <strain evidence="3 4">AFS092012</strain>
    </source>
</reference>